<proteinExistence type="predicted"/>
<evidence type="ECO:0000313" key="2">
    <source>
        <dbReference type="Proteomes" id="UP001216253"/>
    </source>
</evidence>
<sequence length="61" mass="7119">MSGRITRMMRRTGINMLLARGRKPRILPMSREESRILAELNRRRALRLACRRGESTAEPKP</sequence>
<organism evidence="1 2">
    <name type="scientific">Novosphingobium album</name>
    <name type="common">ex Liu et al. 2023</name>
    <dbReference type="NCBI Taxonomy" id="3031130"/>
    <lineage>
        <taxon>Bacteria</taxon>
        <taxon>Pseudomonadati</taxon>
        <taxon>Pseudomonadota</taxon>
        <taxon>Alphaproteobacteria</taxon>
        <taxon>Sphingomonadales</taxon>
        <taxon>Sphingomonadaceae</taxon>
        <taxon>Novosphingobium</taxon>
    </lineage>
</organism>
<dbReference type="Proteomes" id="UP001216253">
    <property type="component" value="Unassembled WGS sequence"/>
</dbReference>
<dbReference type="RefSeq" id="WP_275230921.1">
    <property type="nucleotide sequence ID" value="NZ_JARESE010000123.1"/>
</dbReference>
<dbReference type="EMBL" id="JARESE010000123">
    <property type="protein sequence ID" value="MDE8654804.1"/>
    <property type="molecule type" value="Genomic_DNA"/>
</dbReference>
<protein>
    <recommendedName>
        <fullName evidence="3">Transposase</fullName>
    </recommendedName>
</protein>
<evidence type="ECO:0008006" key="3">
    <source>
        <dbReference type="Google" id="ProtNLM"/>
    </source>
</evidence>
<gene>
    <name evidence="1" type="ORF">PYV00_24215</name>
</gene>
<evidence type="ECO:0000313" key="1">
    <source>
        <dbReference type="EMBL" id="MDE8654804.1"/>
    </source>
</evidence>
<accession>A0ABT5WY17</accession>
<comment type="caution">
    <text evidence="1">The sequence shown here is derived from an EMBL/GenBank/DDBJ whole genome shotgun (WGS) entry which is preliminary data.</text>
</comment>
<keyword evidence="2" id="KW-1185">Reference proteome</keyword>
<name>A0ABT5WY17_9SPHN</name>
<reference evidence="1 2" key="1">
    <citation type="submission" date="2023-03" db="EMBL/GenBank/DDBJ databases">
        <title>NovoSphingobium album sp. nov. isolated from polycyclic aromatic hydrocarbons- and heavy-metal polluted soil.</title>
        <authorList>
            <person name="Liu Z."/>
            <person name="Wang K."/>
        </authorList>
    </citation>
    <scope>NUCLEOTIDE SEQUENCE [LARGE SCALE GENOMIC DNA]</scope>
    <source>
        <strain evidence="1 2">H3SJ31-1</strain>
    </source>
</reference>